<comment type="caution">
    <text evidence="1">The sequence shown here is derived from an EMBL/GenBank/DDBJ whole genome shotgun (WGS) entry which is preliminary data.</text>
</comment>
<dbReference type="Proteomes" id="UP000631421">
    <property type="component" value="Unassembled WGS sequence"/>
</dbReference>
<reference evidence="1" key="1">
    <citation type="journal article" date="2015" name="ISME J.">
        <title>Draft Genome Sequence of Streptomyces incarnatus NRRL8089, which Produces the Nucleoside Antibiotic Sinefungin.</title>
        <authorList>
            <person name="Oshima K."/>
            <person name="Hattori M."/>
            <person name="Shimizu H."/>
            <person name="Fukuda K."/>
            <person name="Nemoto M."/>
            <person name="Inagaki K."/>
            <person name="Tamura T."/>
        </authorList>
    </citation>
    <scope>NUCLEOTIDE SEQUENCE</scope>
    <source>
        <strain evidence="1">FACHB-1277</strain>
    </source>
</reference>
<protein>
    <submittedName>
        <fullName evidence="1">Uncharacterized protein</fullName>
    </submittedName>
</protein>
<sequence length="84" mass="9485">MKTATAQINIPFDLLAEAVTTLNIEHKIKLWKLLGQEITETQRVTRNNIDTSAIDSLDRVVEKVLLETGMTEDELVEAFVNQES</sequence>
<dbReference type="RefSeq" id="WP_190349719.1">
    <property type="nucleotide sequence ID" value="NZ_JACJPY010000008.1"/>
</dbReference>
<evidence type="ECO:0000313" key="2">
    <source>
        <dbReference type="Proteomes" id="UP000631421"/>
    </source>
</evidence>
<dbReference type="AlphaFoldDB" id="A0A926Z547"/>
<gene>
    <name evidence="1" type="ORF">H6F44_04285</name>
</gene>
<evidence type="ECO:0000313" key="1">
    <source>
        <dbReference type="EMBL" id="MBD2149345.1"/>
    </source>
</evidence>
<keyword evidence="2" id="KW-1185">Reference proteome</keyword>
<reference evidence="1" key="2">
    <citation type="submission" date="2020-08" db="EMBL/GenBank/DDBJ databases">
        <authorList>
            <person name="Chen M."/>
            <person name="Teng W."/>
            <person name="Zhao L."/>
            <person name="Hu C."/>
            <person name="Zhou Y."/>
            <person name="Han B."/>
            <person name="Song L."/>
            <person name="Shu W."/>
        </authorList>
    </citation>
    <scope>NUCLEOTIDE SEQUENCE</scope>
    <source>
        <strain evidence="1">FACHB-1277</strain>
    </source>
</reference>
<organism evidence="1 2">
    <name type="scientific">Pseudanabaena cinerea FACHB-1277</name>
    <dbReference type="NCBI Taxonomy" id="2949581"/>
    <lineage>
        <taxon>Bacteria</taxon>
        <taxon>Bacillati</taxon>
        <taxon>Cyanobacteriota</taxon>
        <taxon>Cyanophyceae</taxon>
        <taxon>Pseudanabaenales</taxon>
        <taxon>Pseudanabaenaceae</taxon>
        <taxon>Pseudanabaena</taxon>
        <taxon>Pseudanabaena cinerea</taxon>
    </lineage>
</organism>
<name>A0A926Z547_9CYAN</name>
<proteinExistence type="predicted"/>
<accession>A0A926Z547</accession>
<dbReference type="EMBL" id="JACJPY010000008">
    <property type="protein sequence ID" value="MBD2149345.1"/>
    <property type="molecule type" value="Genomic_DNA"/>
</dbReference>